<keyword evidence="4" id="KW-1185">Reference proteome</keyword>
<evidence type="ECO:0000259" key="2">
    <source>
        <dbReference type="Pfam" id="PF02194"/>
    </source>
</evidence>
<proteinExistence type="predicted"/>
<dbReference type="Proteomes" id="UP000182334">
    <property type="component" value="Chromosome I"/>
</dbReference>
<feature type="domain" description="PXA" evidence="2">
    <location>
        <begin position="90"/>
        <end position="315"/>
    </location>
</feature>
<reference evidence="3 4" key="1">
    <citation type="submission" date="2016-10" db="EMBL/GenBank/DDBJ databases">
        <authorList>
            <person name="de Groot N.N."/>
        </authorList>
    </citation>
    <scope>NUCLEOTIDE SEQUENCE [LARGE SCALE GENOMIC DNA]</scope>
    <source>
        <strain evidence="3 4">CBS 141442</strain>
    </source>
</reference>
<evidence type="ECO:0000313" key="4">
    <source>
        <dbReference type="Proteomes" id="UP000182334"/>
    </source>
</evidence>
<dbReference type="AlphaFoldDB" id="A0A1L0CST8"/>
<dbReference type="Pfam" id="PF02194">
    <property type="entry name" value="PXA"/>
    <property type="match status" value="1"/>
</dbReference>
<organism evidence="3 4">
    <name type="scientific">Sungouiella intermedia</name>
    <dbReference type="NCBI Taxonomy" id="45354"/>
    <lineage>
        <taxon>Eukaryota</taxon>
        <taxon>Fungi</taxon>
        <taxon>Dikarya</taxon>
        <taxon>Ascomycota</taxon>
        <taxon>Saccharomycotina</taxon>
        <taxon>Pichiomycetes</taxon>
        <taxon>Metschnikowiaceae</taxon>
        <taxon>Sungouiella</taxon>
    </lineage>
</organism>
<gene>
    <name evidence="3" type="ORF">SAMEA4029010_CIC11G00000001329</name>
</gene>
<dbReference type="STRING" id="45354.A0A1L0CST8"/>
<evidence type="ECO:0000313" key="3">
    <source>
        <dbReference type="EMBL" id="SGZ46439.1"/>
    </source>
</evidence>
<feature type="region of interest" description="Disordered" evidence="1">
    <location>
        <begin position="17"/>
        <end position="45"/>
    </location>
</feature>
<accession>A0A1L0CST8</accession>
<evidence type="ECO:0000256" key="1">
    <source>
        <dbReference type="SAM" id="MobiDB-lite"/>
    </source>
</evidence>
<protein>
    <submittedName>
        <fullName evidence="3">CIC11C00000001329</fullName>
    </submittedName>
</protein>
<dbReference type="OrthoDB" id="5582218at2759"/>
<dbReference type="InterPro" id="IPR003114">
    <property type="entry name" value="Phox_assoc"/>
</dbReference>
<name>A0A1L0CST8_9ASCO</name>
<sequence>MNTEVSERKARRYFIGSSGRLKGNKVTVSEPKSRPQKPKKDEDTHVTVESPEFQLLVRLYVPAKLLIKNNKVLRKQLSNYLPVIVNETVPELNFELHIFLSSIVTTYISSWYLTKLNTDNFDFLEDVYGILCDFVKDFARRVLAIVELPELLDMVEDWAHILDNHIRLVQIQNGVSCFVGDYLEKSRDCVRSEYDLSVESITDRFLQDSHVIFSQDDNSQDGGLPNLETNPSVFNYDQRSNSDDTSDSFLNYLRVTTRNILAATFSQTEETSFVGQGPTSSAIATNLLVIVVGDLVFEKIISKLSSPQFILQTVIGNIAGALVKTKKPVNTTPFHHKISSVLQKAYISITNITLAFGKQRETSPDSSTSLLYSPIFSLVDSITNITQRKPILAYLAKIGRSVLLSSHSLSRKFDTISRAYLVGSIRMSPLLRDKFLAGIVQKLTDIVFSRTHDDIQPEDKNDDTIEGLATVWLSLLQGDLLPGSLRWVTYSGESEQDVKKSLEQFFAIFDTDSKDHRGPYSPTSKLNKLLIIRLFDSIILAVYPELVVEPEYSAGTVSRR</sequence>
<dbReference type="EMBL" id="LT635756">
    <property type="protein sequence ID" value="SGZ46439.1"/>
    <property type="molecule type" value="Genomic_DNA"/>
</dbReference>